<accession>A0A4Y5SLZ7</accession>
<gene>
    <name evidence="3" type="ORF">FH039_05865</name>
</gene>
<dbReference type="InterPro" id="IPR004860">
    <property type="entry name" value="LAGLIDADG_dom"/>
</dbReference>
<dbReference type="Proteomes" id="UP000306007">
    <property type="component" value="Chromosome"/>
</dbReference>
<dbReference type="Pfam" id="PF14528">
    <property type="entry name" value="LAGLIDADG_3"/>
    <property type="match status" value="2"/>
</dbReference>
<dbReference type="InterPro" id="IPR004042">
    <property type="entry name" value="Intein_endonuc_central"/>
</dbReference>
<reference evidence="3 4" key="1">
    <citation type="submission" date="2019-06" db="EMBL/GenBank/DDBJ databases">
        <title>Thermococcus indicus sp. nov., a Fe(III)-reducing hyperthermophilic archaeon isolated from the Onnuri vent field of the Central Indian Ocean ridge.</title>
        <authorList>
            <person name="Lim J.K."/>
            <person name="Kim Y.J."/>
            <person name="Kwon K.K."/>
        </authorList>
    </citation>
    <scope>NUCLEOTIDE SEQUENCE [LARGE SCALE GENOMIC DNA]</scope>
    <source>
        <strain evidence="3 4">IOH1</strain>
    </source>
</reference>
<keyword evidence="3" id="KW-0540">Nuclease</keyword>
<dbReference type="InterPro" id="IPR006142">
    <property type="entry name" value="INTEIN"/>
</dbReference>
<organism evidence="3 4">
    <name type="scientific">Thermococcus indicus</name>
    <dbReference type="NCBI Taxonomy" id="2586643"/>
    <lineage>
        <taxon>Archaea</taxon>
        <taxon>Methanobacteriati</taxon>
        <taxon>Methanobacteriota</taxon>
        <taxon>Thermococci</taxon>
        <taxon>Thermococcales</taxon>
        <taxon>Thermococcaceae</taxon>
        <taxon>Thermococcus</taxon>
    </lineage>
</organism>
<keyword evidence="3" id="KW-0378">Hydrolase</keyword>
<keyword evidence="4" id="KW-1185">Reference proteome</keyword>
<evidence type="ECO:0000313" key="3">
    <source>
        <dbReference type="EMBL" id="QDA31219.1"/>
    </source>
</evidence>
<protein>
    <submittedName>
        <fullName evidence="3">DNA endonuclease</fullName>
    </submittedName>
</protein>
<dbReference type="InterPro" id="IPR027434">
    <property type="entry name" value="Homing_endonucl"/>
</dbReference>
<dbReference type="AlphaFoldDB" id="A0A4Y5SLZ7"/>
<name>A0A4Y5SLZ7_9EURY</name>
<feature type="domain" description="DOD-type homing endonuclease" evidence="2">
    <location>
        <begin position="87"/>
        <end position="221"/>
    </location>
</feature>
<dbReference type="PRINTS" id="PR00379">
    <property type="entry name" value="INTEIN"/>
</dbReference>
<dbReference type="KEGG" id="tic:FH039_05865"/>
<keyword evidence="3" id="KW-0255">Endonuclease</keyword>
<feature type="compositionally biased region" description="Low complexity" evidence="1">
    <location>
        <begin position="328"/>
        <end position="339"/>
    </location>
</feature>
<evidence type="ECO:0000256" key="1">
    <source>
        <dbReference type="SAM" id="MobiDB-lite"/>
    </source>
</evidence>
<dbReference type="PROSITE" id="PS50819">
    <property type="entry name" value="INTEIN_ENDONUCLEASE"/>
    <property type="match status" value="1"/>
</dbReference>
<dbReference type="GO" id="GO:0004519">
    <property type="term" value="F:endonuclease activity"/>
    <property type="evidence" value="ECO:0007669"/>
    <property type="project" value="UniProtKB-KW"/>
</dbReference>
<dbReference type="SUPFAM" id="SSF55608">
    <property type="entry name" value="Homing endonucleases"/>
    <property type="match status" value="2"/>
</dbReference>
<evidence type="ECO:0000313" key="4">
    <source>
        <dbReference type="Proteomes" id="UP000306007"/>
    </source>
</evidence>
<dbReference type="EMBL" id="CP040846">
    <property type="protein sequence ID" value="QDA31219.1"/>
    <property type="molecule type" value="Genomic_DNA"/>
</dbReference>
<evidence type="ECO:0000259" key="2">
    <source>
        <dbReference type="PROSITE" id="PS50819"/>
    </source>
</evidence>
<proteinExistence type="predicted"/>
<dbReference type="Gene3D" id="3.10.28.10">
    <property type="entry name" value="Homing endonucleases"/>
    <property type="match status" value="2"/>
</dbReference>
<feature type="region of interest" description="Disordered" evidence="1">
    <location>
        <begin position="322"/>
        <end position="347"/>
    </location>
</feature>
<dbReference type="GO" id="GO:0016539">
    <property type="term" value="P:intein-mediated protein splicing"/>
    <property type="evidence" value="ECO:0007669"/>
    <property type="project" value="InterPro"/>
</dbReference>
<sequence>MVLSLLLLIVMRRIKDLDIDELHEIVERVKALRSEGHSYGRIVGMISDEYNLKLSKATVIRWCKGTHSPFNKIRAIHSDPSPELSYVIGVYLGDGSVHRKSNGRYLIKLKVIDREFAEAFANALEKLGIRATVGFERDSTRVDRFYVEGSNKTMFQLLSGPWERLFSLAGEYPAQFLKGFFDSEGFPVISAGRTFTVQVAAVNSDLVVLGFIRKLLETLGISSKISKLYSKGHRVVIRGEEYSSNVDMFILWISRFGDVMRFAKEIGFTARRKEAKLRRAIELKLHYPDGKAVRLWHEEYKRGSRGYVPRANLFKPLLNSQREGAAGGSWPSPGGVWYGKDTREKEG</sequence>